<dbReference type="Pfam" id="PF08243">
    <property type="entry name" value="SPT2"/>
    <property type="match status" value="1"/>
</dbReference>
<protein>
    <recommendedName>
        <fullName evidence="8">SPT2 chromatin protein</fullName>
    </recommendedName>
</protein>
<keyword evidence="2" id="KW-0175">Coiled coil</keyword>
<dbReference type="EMBL" id="JADCNL010000013">
    <property type="protein sequence ID" value="KAG0455311.1"/>
    <property type="molecule type" value="Genomic_DNA"/>
</dbReference>
<feature type="compositionally biased region" description="Basic and acidic residues" evidence="3">
    <location>
        <begin position="282"/>
        <end position="298"/>
    </location>
</feature>
<evidence type="ECO:0000313" key="6">
    <source>
        <dbReference type="Proteomes" id="UP000636800"/>
    </source>
</evidence>
<evidence type="ECO:0000256" key="1">
    <source>
        <dbReference type="ARBA" id="ARBA00006461"/>
    </source>
</evidence>
<feature type="compositionally biased region" description="Acidic residues" evidence="3">
    <location>
        <begin position="167"/>
        <end position="182"/>
    </location>
</feature>
<dbReference type="PANTHER" id="PTHR22691">
    <property type="entry name" value="YEAST SPT2-RELATED"/>
    <property type="match status" value="1"/>
</dbReference>
<dbReference type="GO" id="GO:0006334">
    <property type="term" value="P:nucleosome assembly"/>
    <property type="evidence" value="ECO:0007669"/>
    <property type="project" value="TreeGrafter"/>
</dbReference>
<dbReference type="GO" id="GO:0006360">
    <property type="term" value="P:transcription by RNA polymerase I"/>
    <property type="evidence" value="ECO:0007669"/>
    <property type="project" value="TreeGrafter"/>
</dbReference>
<feature type="region of interest" description="Disordered" evidence="3">
    <location>
        <begin position="167"/>
        <end position="190"/>
    </location>
</feature>
<evidence type="ECO:0000256" key="2">
    <source>
        <dbReference type="ARBA" id="ARBA00023054"/>
    </source>
</evidence>
<comment type="similarity">
    <text evidence="1">Belongs to the SPT2 family.</text>
</comment>
<feature type="compositionally biased region" description="Polar residues" evidence="3">
    <location>
        <begin position="379"/>
        <end position="388"/>
    </location>
</feature>
<dbReference type="AlphaFoldDB" id="A0A835UCT1"/>
<feature type="compositionally biased region" description="Basic and acidic residues" evidence="3">
    <location>
        <begin position="557"/>
        <end position="585"/>
    </location>
</feature>
<gene>
    <name evidence="5" type="ORF">HPP92_024276</name>
    <name evidence="4" type="ORF">HPP92_024603</name>
</gene>
<evidence type="ECO:0008006" key="8">
    <source>
        <dbReference type="Google" id="ProtNLM"/>
    </source>
</evidence>
<dbReference type="SMART" id="SM00784">
    <property type="entry name" value="SPT2"/>
    <property type="match status" value="1"/>
</dbReference>
<sequence>MGISLVRIMGIGYEIVAMGIQKHEFGGYFGNNIYTMTLHRRALKDGFSKVYRGSHFDHITKLIINKIKNGRNCGRPVSCFPFVVRTPQLFPSPARSALAFLPFLASLPSGAAATSASASAPASAFGKDLWTKEGFGRHLVGVTHLEGFHQRHEVEDEYEDEYDNYEEEGFEDEDDVEQEAEEEQKPSKEEMDFLKLREKLKEKFREKMRKQTAKTFGKSIQSQDRKRISANDNFGSFFGPSQPVIASRVIDESRSIRQTQHIISKPPCSSSGNGRASVSVSSERKSNEHHPPPKIDEVKRKAQALKDMRDYSFLLSDDADFPEQNGQQTVARNVSASQAALRNVSVPKPDARSGQAPTRSNVPVHKPMRPLANGHASKNPAQVSQRMQTKAPMKGAHMSKPALPPSEHRKLHGNHVDGSGQSRPVVPKNLPKDPGQHLRTNNPNTKPMNGLNLQQKPATAKPYNASQTMQKRTNQDTDRVRTAPKPAQPSLKTLPSKPTPSYDHLKKKPLKRRSEDDDDDADEAIQMIRKMFRYNPNKYAGMDEDDSDMEAGFSQIQKEERRSAKIAKEEDEEQLRLIEEEERRERMRKKQKLNRR</sequence>
<evidence type="ECO:0000256" key="3">
    <source>
        <dbReference type="SAM" id="MobiDB-lite"/>
    </source>
</evidence>
<feature type="region of interest" description="Disordered" evidence="3">
    <location>
        <begin position="260"/>
        <end position="298"/>
    </location>
</feature>
<reference evidence="6 7" key="1">
    <citation type="journal article" date="2020" name="Nat. Food">
        <title>A phased Vanilla planifolia genome enables genetic improvement of flavour and production.</title>
        <authorList>
            <person name="Hasing T."/>
            <person name="Tang H."/>
            <person name="Brym M."/>
            <person name="Khazi F."/>
            <person name="Huang T."/>
            <person name="Chambers A.H."/>
        </authorList>
    </citation>
    <scope>NUCLEOTIDE SEQUENCE [LARGE SCALE GENOMIC DNA]</scope>
    <source>
        <tissue evidence="5">Leaf</tissue>
    </source>
</reference>
<organism evidence="5 7">
    <name type="scientific">Vanilla planifolia</name>
    <name type="common">Vanilla</name>
    <dbReference type="NCBI Taxonomy" id="51239"/>
    <lineage>
        <taxon>Eukaryota</taxon>
        <taxon>Viridiplantae</taxon>
        <taxon>Streptophyta</taxon>
        <taxon>Embryophyta</taxon>
        <taxon>Tracheophyta</taxon>
        <taxon>Spermatophyta</taxon>
        <taxon>Magnoliopsida</taxon>
        <taxon>Liliopsida</taxon>
        <taxon>Asparagales</taxon>
        <taxon>Orchidaceae</taxon>
        <taxon>Vanilloideae</taxon>
        <taxon>Vanilleae</taxon>
        <taxon>Vanilla</taxon>
    </lineage>
</organism>
<comment type="caution">
    <text evidence="5">The sequence shown here is derived from an EMBL/GenBank/DDBJ whole genome shotgun (WGS) entry which is preliminary data.</text>
</comment>
<dbReference type="Proteomes" id="UP000639772">
    <property type="component" value="Chromosome 13"/>
</dbReference>
<evidence type="ECO:0000313" key="4">
    <source>
        <dbReference type="EMBL" id="KAG0455311.1"/>
    </source>
</evidence>
<dbReference type="Proteomes" id="UP000636800">
    <property type="component" value="Chromosome 13"/>
</dbReference>
<dbReference type="GO" id="GO:0005730">
    <property type="term" value="C:nucleolus"/>
    <property type="evidence" value="ECO:0007669"/>
    <property type="project" value="TreeGrafter"/>
</dbReference>
<evidence type="ECO:0000313" key="7">
    <source>
        <dbReference type="Proteomes" id="UP000639772"/>
    </source>
</evidence>
<dbReference type="OrthoDB" id="6259853at2759"/>
<dbReference type="InterPro" id="IPR013256">
    <property type="entry name" value="Chromatin_SPT2"/>
</dbReference>
<dbReference type="EMBL" id="JADCNM010000013">
    <property type="protein sequence ID" value="KAG0456488.1"/>
    <property type="molecule type" value="Genomic_DNA"/>
</dbReference>
<proteinExistence type="inferred from homology"/>
<dbReference type="GO" id="GO:0003677">
    <property type="term" value="F:DNA binding"/>
    <property type="evidence" value="ECO:0007669"/>
    <property type="project" value="TreeGrafter"/>
</dbReference>
<feature type="region of interest" description="Disordered" evidence="3">
    <location>
        <begin position="318"/>
        <end position="596"/>
    </location>
</feature>
<feature type="compositionally biased region" description="Polar residues" evidence="3">
    <location>
        <begin position="438"/>
        <end position="457"/>
    </location>
</feature>
<feature type="compositionally biased region" description="Polar residues" evidence="3">
    <location>
        <begin position="324"/>
        <end position="340"/>
    </location>
</feature>
<dbReference type="PANTHER" id="PTHR22691:SF8">
    <property type="entry name" value="PROTEIN SPT2 HOMOLOG"/>
    <property type="match status" value="1"/>
</dbReference>
<dbReference type="GO" id="GO:0042393">
    <property type="term" value="F:histone binding"/>
    <property type="evidence" value="ECO:0007669"/>
    <property type="project" value="TreeGrafter"/>
</dbReference>
<keyword evidence="6" id="KW-1185">Reference proteome</keyword>
<feature type="compositionally biased region" description="Basic residues" evidence="3">
    <location>
        <begin position="586"/>
        <end position="596"/>
    </location>
</feature>
<feature type="compositionally biased region" description="Polar residues" evidence="3">
    <location>
        <begin position="260"/>
        <end position="281"/>
    </location>
</feature>
<evidence type="ECO:0000313" key="5">
    <source>
        <dbReference type="EMBL" id="KAG0456488.1"/>
    </source>
</evidence>
<name>A0A835UCT1_VANPL</name>
<accession>A0A835UCT1</accession>